<dbReference type="InterPro" id="IPR023796">
    <property type="entry name" value="Serpin_dom"/>
</dbReference>
<dbReference type="PANTHER" id="PTHR11461">
    <property type="entry name" value="SERINE PROTEASE INHIBITOR, SERPIN"/>
    <property type="match status" value="1"/>
</dbReference>
<dbReference type="Proteomes" id="UP001564626">
    <property type="component" value="Unassembled WGS sequence"/>
</dbReference>
<dbReference type="Pfam" id="PF00079">
    <property type="entry name" value="Serpin"/>
    <property type="match status" value="1"/>
</dbReference>
<proteinExistence type="inferred from homology"/>
<comment type="caution">
    <text evidence="3">The sequence shown here is derived from an EMBL/GenBank/DDBJ whole genome shotgun (WGS) entry which is preliminary data.</text>
</comment>
<dbReference type="PANTHER" id="PTHR11461:SF211">
    <property type="entry name" value="GH10112P-RELATED"/>
    <property type="match status" value="1"/>
</dbReference>
<evidence type="ECO:0000256" key="1">
    <source>
        <dbReference type="RuleBase" id="RU000411"/>
    </source>
</evidence>
<feature type="domain" description="Serpin" evidence="2">
    <location>
        <begin position="9"/>
        <end position="363"/>
    </location>
</feature>
<dbReference type="InterPro" id="IPR042185">
    <property type="entry name" value="Serpin_sf_2"/>
</dbReference>
<dbReference type="InterPro" id="IPR036186">
    <property type="entry name" value="Serpin_sf"/>
</dbReference>
<dbReference type="Gene3D" id="2.30.39.10">
    <property type="entry name" value="Alpha-1-antitrypsin, domain 1"/>
    <property type="match status" value="2"/>
</dbReference>
<protein>
    <submittedName>
        <fullName evidence="3">Serpin family protein</fullName>
    </submittedName>
</protein>
<comment type="similarity">
    <text evidence="1">Belongs to the serpin family.</text>
</comment>
<gene>
    <name evidence="3" type="ORF">AB8O55_07595</name>
</gene>
<evidence type="ECO:0000259" key="2">
    <source>
        <dbReference type="SMART" id="SM00093"/>
    </source>
</evidence>
<accession>A0ABV4CDS7</accession>
<dbReference type="Gene3D" id="3.30.497.10">
    <property type="entry name" value="Antithrombin, subunit I, domain 2"/>
    <property type="match status" value="1"/>
</dbReference>
<evidence type="ECO:0000313" key="4">
    <source>
        <dbReference type="Proteomes" id="UP001564626"/>
    </source>
</evidence>
<dbReference type="CDD" id="cd19590">
    <property type="entry name" value="serpin_thermopin-like"/>
    <property type="match status" value="1"/>
</dbReference>
<dbReference type="EMBL" id="JBGEHV010000009">
    <property type="protein sequence ID" value="MEY8039259.1"/>
    <property type="molecule type" value="Genomic_DNA"/>
</dbReference>
<dbReference type="SUPFAM" id="SSF56574">
    <property type="entry name" value="Serpins"/>
    <property type="match status" value="1"/>
</dbReference>
<dbReference type="RefSeq" id="WP_345364822.1">
    <property type="nucleotide sequence ID" value="NZ_BAABII010000012.1"/>
</dbReference>
<name>A0ABV4CDS7_9PSEU</name>
<keyword evidence="4" id="KW-1185">Reference proteome</keyword>
<dbReference type="InterPro" id="IPR023795">
    <property type="entry name" value="Serpin_CS"/>
</dbReference>
<dbReference type="InterPro" id="IPR042178">
    <property type="entry name" value="Serpin_sf_1"/>
</dbReference>
<organism evidence="3 4">
    <name type="scientific">Saccharopolyspora cebuensis</name>
    <dbReference type="NCBI Taxonomy" id="418759"/>
    <lineage>
        <taxon>Bacteria</taxon>
        <taxon>Bacillati</taxon>
        <taxon>Actinomycetota</taxon>
        <taxon>Actinomycetes</taxon>
        <taxon>Pseudonocardiales</taxon>
        <taxon>Pseudonocardiaceae</taxon>
        <taxon>Saccharopolyspora</taxon>
    </lineage>
</organism>
<dbReference type="InterPro" id="IPR000215">
    <property type="entry name" value="Serpin_fam"/>
</dbReference>
<dbReference type="PROSITE" id="PS00284">
    <property type="entry name" value="SERPIN"/>
    <property type="match status" value="1"/>
</dbReference>
<dbReference type="SMART" id="SM00093">
    <property type="entry name" value="SERPIN"/>
    <property type="match status" value="1"/>
</dbReference>
<reference evidence="3 4" key="1">
    <citation type="submission" date="2024-08" db="EMBL/GenBank/DDBJ databases">
        <title>Genome mining of Saccharopolyspora cebuensis PGLac3 from Nigerian medicinal plant.</title>
        <authorList>
            <person name="Ezeobiora C.E."/>
            <person name="Igbokwe N.H."/>
            <person name="Amin D.H."/>
            <person name="Mendie U.E."/>
        </authorList>
    </citation>
    <scope>NUCLEOTIDE SEQUENCE [LARGE SCALE GENOMIC DNA]</scope>
    <source>
        <strain evidence="3 4">PGLac3</strain>
    </source>
</reference>
<evidence type="ECO:0000313" key="3">
    <source>
        <dbReference type="EMBL" id="MEY8039259.1"/>
    </source>
</evidence>
<sequence>MSDHLAFSASLHHRLAPAADQPFCWSPYSVASALGLAAAASAGDTRAELVAALRGELPAVVDRLARAAELEAAAGADEPVLAVTNTLYAHEELPVQESYLRALADWPGNALRNAPFRAEPEKAREQINDDVAETTRGLIPELLPPEAVDSETVAALVNALYLKTSWREAFDRAATAERTFHAPGGDREVPTMRFTRRTGYAARDGWQVVSLPATGGVEALVLLPDGELAGTEAGLDGAALGALLDAVEPQRVELSLPRFEATGEAELQRPLGALGVRALFTPAADFSPLTDAPLRISTMIHQAVLRIDESGLEGAAATAAMMRLTAVVSEPDPIPVVVDRPFLFLVRHQGSGALYFLARVVDPS</sequence>